<dbReference type="RefSeq" id="WP_339598589.1">
    <property type="nucleotide sequence ID" value="NZ_JBBHLC010000009.1"/>
</dbReference>
<dbReference type="EMBL" id="JBBHLC010000009">
    <property type="protein sequence ID" value="MEJ5862763.1"/>
    <property type="molecule type" value="Genomic_DNA"/>
</dbReference>
<organism evidence="1 2">
    <name type="scientific">Pseudomonas farsensis</name>
    <dbReference type="NCBI Taxonomy" id="2745492"/>
    <lineage>
        <taxon>Bacteria</taxon>
        <taxon>Pseudomonadati</taxon>
        <taxon>Pseudomonadota</taxon>
        <taxon>Gammaproteobacteria</taxon>
        <taxon>Pseudomonadales</taxon>
        <taxon>Pseudomonadaceae</taxon>
        <taxon>Pseudomonas</taxon>
    </lineage>
</organism>
<evidence type="ECO:0000313" key="2">
    <source>
        <dbReference type="Proteomes" id="UP001380290"/>
    </source>
</evidence>
<keyword evidence="2" id="KW-1185">Reference proteome</keyword>
<evidence type="ECO:0000313" key="1">
    <source>
        <dbReference type="EMBL" id="MEJ5862763.1"/>
    </source>
</evidence>
<gene>
    <name evidence="1" type="ORF">V7S98_05930</name>
</gene>
<protein>
    <submittedName>
        <fullName evidence="1">Uncharacterized protein</fullName>
    </submittedName>
</protein>
<name>A0ABU8QQ32_9PSED</name>
<reference evidence="1 2" key="1">
    <citation type="submission" date="2024-02" db="EMBL/GenBank/DDBJ databases">
        <title>Identification of pathogenicity and growth-promoting function of Pseudomonas putida variant.</title>
        <authorList>
            <person name="Sun J."/>
        </authorList>
    </citation>
    <scope>NUCLEOTIDE SEQUENCE [LARGE SCALE GENOMIC DNA]</scope>
    <source>
        <strain evidence="1 2">A03</strain>
    </source>
</reference>
<accession>A0ABU8QQ32</accession>
<proteinExistence type="predicted"/>
<sequence length="48" mass="4944">MTTIEGIDFTAWRLRFKVGAMFNAAAAAVAGNPESVVVGAPYALCSPA</sequence>
<dbReference type="Proteomes" id="UP001380290">
    <property type="component" value="Unassembled WGS sequence"/>
</dbReference>
<comment type="caution">
    <text evidence="1">The sequence shown here is derived from an EMBL/GenBank/DDBJ whole genome shotgun (WGS) entry which is preliminary data.</text>
</comment>